<keyword evidence="3" id="KW-1185">Reference proteome</keyword>
<comment type="caution">
    <text evidence="2">The sequence shown here is derived from an EMBL/GenBank/DDBJ whole genome shotgun (WGS) entry which is preliminary data.</text>
</comment>
<dbReference type="Gene3D" id="3.40.50.720">
    <property type="entry name" value="NAD(P)-binding Rossmann-like Domain"/>
    <property type="match status" value="1"/>
</dbReference>
<dbReference type="EMBL" id="JFZB01000025">
    <property type="protein sequence ID" value="KFI25324.1"/>
    <property type="molecule type" value="Genomic_DNA"/>
</dbReference>
<name>A0A086XTH4_9RHOB</name>
<reference evidence="2 3" key="1">
    <citation type="submission" date="2014-03" db="EMBL/GenBank/DDBJ databases">
        <title>Genome of Paenirhodobacter enshiensis DW2-9.</title>
        <authorList>
            <person name="Wang D."/>
            <person name="Wang G."/>
        </authorList>
    </citation>
    <scope>NUCLEOTIDE SEQUENCE [LARGE SCALE GENOMIC DNA]</scope>
    <source>
        <strain evidence="2 3">DW2-9</strain>
    </source>
</reference>
<dbReference type="eggNOG" id="COG1028">
    <property type="taxonomic scope" value="Bacteria"/>
</dbReference>
<dbReference type="InterPro" id="IPR002347">
    <property type="entry name" value="SDR_fam"/>
</dbReference>
<evidence type="ECO:0000256" key="1">
    <source>
        <dbReference type="ARBA" id="ARBA00006484"/>
    </source>
</evidence>
<organism evidence="2 3">
    <name type="scientific">Paenirhodobacter enshiensis</name>
    <dbReference type="NCBI Taxonomy" id="1105367"/>
    <lineage>
        <taxon>Bacteria</taxon>
        <taxon>Pseudomonadati</taxon>
        <taxon>Pseudomonadota</taxon>
        <taxon>Alphaproteobacteria</taxon>
        <taxon>Rhodobacterales</taxon>
        <taxon>Rhodobacter group</taxon>
        <taxon>Paenirhodobacter</taxon>
    </lineage>
</organism>
<sequence length="252" mass="25812">MSRDTIVLITGAASGIGAAIARALAAPGYALMLHTGRNAEGLDAVAAEARAKGATVETILGDLTDPSVPAALIAATRERFGGLDQIVANAGRAQKSAYADLTDVDLTRAFALMPLAFFRLTQAALPALRASDRGRVVALSSFVAHLYGTNDMLFPATAAAKAALEALAKSLAVELGPEGVTVNCVAPGFVRKDAQGHAATSTEAMARSAAITPNRRLGLPEDIADTVCHLLSPGARHITGQVIHVDGGLMLP</sequence>
<evidence type="ECO:0000313" key="2">
    <source>
        <dbReference type="EMBL" id="KFI25324.1"/>
    </source>
</evidence>
<dbReference type="RefSeq" id="WP_036638649.1">
    <property type="nucleotide sequence ID" value="NZ_JFZB01000025.1"/>
</dbReference>
<dbReference type="Proteomes" id="UP000028824">
    <property type="component" value="Unassembled WGS sequence"/>
</dbReference>
<dbReference type="Pfam" id="PF13561">
    <property type="entry name" value="adh_short_C2"/>
    <property type="match status" value="1"/>
</dbReference>
<proteinExistence type="inferred from homology"/>
<dbReference type="PRINTS" id="PR00081">
    <property type="entry name" value="GDHRDH"/>
</dbReference>
<evidence type="ECO:0000313" key="3">
    <source>
        <dbReference type="Proteomes" id="UP000028824"/>
    </source>
</evidence>
<dbReference type="STRING" id="1105367.CG50_05980"/>
<dbReference type="SUPFAM" id="SSF51735">
    <property type="entry name" value="NAD(P)-binding Rossmann-fold domains"/>
    <property type="match status" value="1"/>
</dbReference>
<gene>
    <name evidence="2" type="ORF">CG50_05980</name>
</gene>
<dbReference type="FunFam" id="3.40.50.720:FF:000084">
    <property type="entry name" value="Short-chain dehydrogenase reductase"/>
    <property type="match status" value="1"/>
</dbReference>
<dbReference type="PANTHER" id="PTHR42879">
    <property type="entry name" value="3-OXOACYL-(ACYL-CARRIER-PROTEIN) REDUCTASE"/>
    <property type="match status" value="1"/>
</dbReference>
<dbReference type="AlphaFoldDB" id="A0A086XTH4"/>
<comment type="similarity">
    <text evidence="1">Belongs to the short-chain dehydrogenases/reductases (SDR) family.</text>
</comment>
<protein>
    <submittedName>
        <fullName evidence="2">Short-chain dehydrogenase</fullName>
    </submittedName>
</protein>
<dbReference type="InterPro" id="IPR050259">
    <property type="entry name" value="SDR"/>
</dbReference>
<dbReference type="PANTHER" id="PTHR42879:SF6">
    <property type="entry name" value="NADPH-DEPENDENT REDUCTASE BACG"/>
    <property type="match status" value="1"/>
</dbReference>
<dbReference type="InterPro" id="IPR036291">
    <property type="entry name" value="NAD(P)-bd_dom_sf"/>
</dbReference>
<accession>A0A086XTH4</accession>
<dbReference type="OrthoDB" id="8112199at2"/>